<dbReference type="PANTHER" id="PTHR33050">
    <property type="entry name" value="REVERSE TRANSCRIPTASE DOMAIN-CONTAINING PROTEIN"/>
    <property type="match status" value="1"/>
</dbReference>
<dbReference type="GO" id="GO:0006310">
    <property type="term" value="P:DNA recombination"/>
    <property type="evidence" value="ECO:0007669"/>
    <property type="project" value="UniProtKB-KW"/>
</dbReference>
<dbReference type="PANTHER" id="PTHR33050:SF7">
    <property type="entry name" value="RIBONUCLEASE H"/>
    <property type="match status" value="1"/>
</dbReference>
<evidence type="ECO:0000256" key="2">
    <source>
        <dbReference type="ARBA" id="ARBA00023172"/>
    </source>
</evidence>
<dbReference type="GO" id="GO:0003677">
    <property type="term" value="F:DNA binding"/>
    <property type="evidence" value="ECO:0007669"/>
    <property type="project" value="UniProtKB-KW"/>
</dbReference>
<keyword evidence="2" id="KW-0233">DNA recombination</keyword>
<dbReference type="InterPro" id="IPR011010">
    <property type="entry name" value="DNA_brk_join_enz"/>
</dbReference>
<dbReference type="InterPro" id="IPR013762">
    <property type="entry name" value="Integrase-like_cat_sf"/>
</dbReference>
<keyword evidence="3" id="KW-0695">RNA-directed DNA polymerase</keyword>
<dbReference type="STRING" id="2282107.A0A286U513"/>
<dbReference type="InParanoid" id="A0A286U513"/>
<dbReference type="InterPro" id="IPR010998">
    <property type="entry name" value="Integrase_recombinase_N"/>
</dbReference>
<dbReference type="Proteomes" id="UP000217199">
    <property type="component" value="Unassembled WGS sequence"/>
</dbReference>
<organism evidence="3 4">
    <name type="scientific">Pyrrhoderma noxium</name>
    <dbReference type="NCBI Taxonomy" id="2282107"/>
    <lineage>
        <taxon>Eukaryota</taxon>
        <taxon>Fungi</taxon>
        <taxon>Dikarya</taxon>
        <taxon>Basidiomycota</taxon>
        <taxon>Agaricomycotina</taxon>
        <taxon>Agaricomycetes</taxon>
        <taxon>Hymenochaetales</taxon>
        <taxon>Hymenochaetaceae</taxon>
        <taxon>Pyrrhoderma</taxon>
    </lineage>
</organism>
<dbReference type="SUPFAM" id="SSF56672">
    <property type="entry name" value="DNA/RNA polymerases"/>
    <property type="match status" value="1"/>
</dbReference>
<dbReference type="InterPro" id="IPR043502">
    <property type="entry name" value="DNA/RNA_pol_sf"/>
</dbReference>
<dbReference type="OrthoDB" id="2678913at2759"/>
<dbReference type="GO" id="GO:0003964">
    <property type="term" value="F:RNA-directed DNA polymerase activity"/>
    <property type="evidence" value="ECO:0007669"/>
    <property type="project" value="UniProtKB-KW"/>
</dbReference>
<protein>
    <submittedName>
        <fullName evidence="3">Reverse transcriptase ribonuclease H</fullName>
    </submittedName>
</protein>
<dbReference type="InterPro" id="IPR052055">
    <property type="entry name" value="Hepadnavirus_pol/RT"/>
</dbReference>
<keyword evidence="3" id="KW-0548">Nucleotidyltransferase</keyword>
<dbReference type="AlphaFoldDB" id="A0A286U513"/>
<comment type="caution">
    <text evidence="3">The sequence shown here is derived from an EMBL/GenBank/DDBJ whole genome shotgun (WGS) entry which is preliminary data.</text>
</comment>
<reference evidence="3 4" key="1">
    <citation type="journal article" date="2017" name="Mol. Ecol.">
        <title>Comparative and population genomic landscape of Phellinus noxius: A hypervariable fungus causing root rot in trees.</title>
        <authorList>
            <person name="Chung C.L."/>
            <person name="Lee T.J."/>
            <person name="Akiba M."/>
            <person name="Lee H.H."/>
            <person name="Kuo T.H."/>
            <person name="Liu D."/>
            <person name="Ke H.M."/>
            <person name="Yokoi T."/>
            <person name="Roa M.B."/>
            <person name="Lu M.J."/>
            <person name="Chang Y.Y."/>
            <person name="Ann P.J."/>
            <person name="Tsai J.N."/>
            <person name="Chen C.Y."/>
            <person name="Tzean S.S."/>
            <person name="Ota Y."/>
            <person name="Hattori T."/>
            <person name="Sahashi N."/>
            <person name="Liou R.F."/>
            <person name="Kikuchi T."/>
            <person name="Tsai I.J."/>
        </authorList>
    </citation>
    <scope>NUCLEOTIDE SEQUENCE [LARGE SCALE GENOMIC DNA]</scope>
    <source>
        <strain evidence="3 4">FFPRI411160</strain>
    </source>
</reference>
<proteinExistence type="predicted"/>
<dbReference type="SUPFAM" id="SSF56349">
    <property type="entry name" value="DNA breaking-rejoining enzymes"/>
    <property type="match status" value="1"/>
</dbReference>
<name>A0A286U513_9AGAM</name>
<dbReference type="Gene3D" id="1.10.150.130">
    <property type="match status" value="1"/>
</dbReference>
<keyword evidence="4" id="KW-1185">Reference proteome</keyword>
<dbReference type="EMBL" id="NBII01000012">
    <property type="protein sequence ID" value="PAV14632.1"/>
    <property type="molecule type" value="Genomic_DNA"/>
</dbReference>
<dbReference type="GO" id="GO:0015074">
    <property type="term" value="P:DNA integration"/>
    <property type="evidence" value="ECO:0007669"/>
    <property type="project" value="InterPro"/>
</dbReference>
<dbReference type="Gene3D" id="1.10.443.10">
    <property type="entry name" value="Intergrase catalytic core"/>
    <property type="match status" value="1"/>
</dbReference>
<keyword evidence="1" id="KW-0238">DNA-binding</keyword>
<accession>A0A286U513</accession>
<gene>
    <name evidence="3" type="ORF">PNOK_0971000</name>
</gene>
<evidence type="ECO:0000313" key="4">
    <source>
        <dbReference type="Proteomes" id="UP000217199"/>
    </source>
</evidence>
<evidence type="ECO:0000256" key="1">
    <source>
        <dbReference type="ARBA" id="ARBA00023125"/>
    </source>
</evidence>
<sequence>MADAYRTIPLHPSQWPGLVVRLANDSFALNTQNLFGLASARGVWGHVADMLADLFRSQGIGPLTNWVDDFLFFCVPASSLSRLNQERSLLSPQLIPGQTNARHYFSGPALPDSTQPQYDENFQFPLKHISSGFFSYSEQDVDVFSQSIGLPWKPEKTQPFSSCVTYLGFDWDLNSRTISLSLAKRFKYLQALRDWNNKEFHSLLQVQSLYGKLLHITYVLPQGRLYLTGLEKMLPTFHFNPHRPHRSPKGMRSDLLWWTKTLTHDSLSRNIPNNSLFSDVHAYSDASNNGIAIVIGSSSATFLFKPNFKQRNREIAWAEAVGVELLIHALLLFPLTTKRILIHCDNLVVSEGWANGRSRNVFVNEVFKRVHTFIQSYFIQLKIEYVPSRLNPADYPSRLINTIPNQIPPFSLPYQLENDIFRATPPFEFHPHSRLRPLHSSQLLPSIEPNHYSCEPSERLEKWLPAIKPRSSLPSELLNKQTQLALKAFAPSTKSTYGTGLLKYHSYCDTIALPEIYRTPCTTIILAGFITFLSGQYSKTAINNFLAGVKAWHTVHFIPLEIDERIINNLIRRASKIQPLPLPKREPVTTEYLAKIIEFLDITKPEQAAVVACLTTTFYSCSRLGKFTVPAIKLFDPRRHITISGISFQHDKFFNKITAFRLPSTKVSDTGETVFWAPQAGKTDPQFFLLKHLELNELGPCEHLFTFKTYNKCLPLTRNIFLRNIKIAAQKAQIPYLSGHSLRIGATLEYLLRGIPFEVVKHIGRWNSNAFTLYLREHGHILTPYLQQKPQVNNEFLEYSNIILR</sequence>
<evidence type="ECO:0000313" key="3">
    <source>
        <dbReference type="EMBL" id="PAV14632.1"/>
    </source>
</evidence>
<keyword evidence="3" id="KW-0808">Transferase</keyword>